<organism evidence="3 4">
    <name type="scientific">Steinernema hermaphroditum</name>
    <dbReference type="NCBI Taxonomy" id="289476"/>
    <lineage>
        <taxon>Eukaryota</taxon>
        <taxon>Metazoa</taxon>
        <taxon>Ecdysozoa</taxon>
        <taxon>Nematoda</taxon>
        <taxon>Chromadorea</taxon>
        <taxon>Rhabditida</taxon>
        <taxon>Tylenchina</taxon>
        <taxon>Panagrolaimomorpha</taxon>
        <taxon>Strongyloidoidea</taxon>
        <taxon>Steinernematidae</taxon>
        <taxon>Steinernema</taxon>
    </lineage>
</organism>
<feature type="transmembrane region" description="Helical" evidence="2">
    <location>
        <begin position="128"/>
        <end position="147"/>
    </location>
</feature>
<keyword evidence="2" id="KW-0472">Membrane</keyword>
<feature type="compositionally biased region" description="Polar residues" evidence="1">
    <location>
        <begin position="153"/>
        <end position="164"/>
    </location>
</feature>
<protein>
    <submittedName>
        <fullName evidence="3">Uncharacterized protein</fullName>
    </submittedName>
</protein>
<evidence type="ECO:0000256" key="2">
    <source>
        <dbReference type="SAM" id="Phobius"/>
    </source>
</evidence>
<evidence type="ECO:0000256" key="1">
    <source>
        <dbReference type="SAM" id="MobiDB-lite"/>
    </source>
</evidence>
<dbReference type="AlphaFoldDB" id="A0AA39HIQ4"/>
<evidence type="ECO:0000313" key="3">
    <source>
        <dbReference type="EMBL" id="KAK0405941.1"/>
    </source>
</evidence>
<accession>A0AA39HIQ4</accession>
<reference evidence="3" key="1">
    <citation type="submission" date="2023-06" db="EMBL/GenBank/DDBJ databases">
        <title>Genomic analysis of the entomopathogenic nematode Steinernema hermaphroditum.</title>
        <authorList>
            <person name="Schwarz E.M."/>
            <person name="Heppert J.K."/>
            <person name="Baniya A."/>
            <person name="Schwartz H.T."/>
            <person name="Tan C.-H."/>
            <person name="Antoshechkin I."/>
            <person name="Sternberg P.W."/>
            <person name="Goodrich-Blair H."/>
            <person name="Dillman A.R."/>
        </authorList>
    </citation>
    <scope>NUCLEOTIDE SEQUENCE</scope>
    <source>
        <strain evidence="3">PS9179</strain>
        <tissue evidence="3">Whole animal</tissue>
    </source>
</reference>
<proteinExistence type="predicted"/>
<comment type="caution">
    <text evidence="3">The sequence shown here is derived from an EMBL/GenBank/DDBJ whole genome shotgun (WGS) entry which is preliminary data.</text>
</comment>
<evidence type="ECO:0000313" key="4">
    <source>
        <dbReference type="Proteomes" id="UP001175271"/>
    </source>
</evidence>
<gene>
    <name evidence="3" type="ORF">QR680_018273</name>
</gene>
<feature type="region of interest" description="Disordered" evidence="1">
    <location>
        <begin position="153"/>
        <end position="175"/>
    </location>
</feature>
<keyword evidence="2" id="KW-0812">Transmembrane</keyword>
<dbReference type="EMBL" id="JAUCMV010000004">
    <property type="protein sequence ID" value="KAK0405941.1"/>
    <property type="molecule type" value="Genomic_DNA"/>
</dbReference>
<keyword evidence="4" id="KW-1185">Reference proteome</keyword>
<dbReference type="Proteomes" id="UP001175271">
    <property type="component" value="Unassembled WGS sequence"/>
</dbReference>
<sequence>MVQKAQIPKIAQIPLQEQCVQHTLGSRHENLARQRSVLRVCARKPTGFCGVRLRKAEKDGPKCFETAEHNGDLGKLCCCANSMCNLPTSVEKLLPTPRTTAPAQLLRSNTDNSEVIYLEDIKWWKVPLLFFVCFTVMMFFTLALSVATKNASNRTVSPSSTCPSPGSRHAGGASNPNLCLDVDDLEEFERGAREDRSPCRKTFPICDMATRRNVAVRRNLPTGAPFAVVVEAATTGRKTETVPSRSFWNRDVDRSEFQIGHSKLTRREIQKWLQSGAKATQRSGGSAESGVSIDAIAPASVDDALLVEGPWGSVSETDVFENGNTGKRVQYGEAFIMLHKDD</sequence>
<name>A0AA39HIQ4_9BILA</name>
<keyword evidence="2" id="KW-1133">Transmembrane helix</keyword>